<name>A0A9N9TUH7_PHYSR</name>
<dbReference type="Proteomes" id="UP001153712">
    <property type="component" value="Chromosome 5"/>
</dbReference>
<gene>
    <name evidence="1" type="ORF">PHYEVI_LOCUS8842</name>
</gene>
<organism evidence="1 2">
    <name type="scientific">Phyllotreta striolata</name>
    <name type="common">Striped flea beetle</name>
    <name type="synonym">Crioceris striolata</name>
    <dbReference type="NCBI Taxonomy" id="444603"/>
    <lineage>
        <taxon>Eukaryota</taxon>
        <taxon>Metazoa</taxon>
        <taxon>Ecdysozoa</taxon>
        <taxon>Arthropoda</taxon>
        <taxon>Hexapoda</taxon>
        <taxon>Insecta</taxon>
        <taxon>Pterygota</taxon>
        <taxon>Neoptera</taxon>
        <taxon>Endopterygota</taxon>
        <taxon>Coleoptera</taxon>
        <taxon>Polyphaga</taxon>
        <taxon>Cucujiformia</taxon>
        <taxon>Chrysomeloidea</taxon>
        <taxon>Chrysomelidae</taxon>
        <taxon>Galerucinae</taxon>
        <taxon>Alticini</taxon>
        <taxon>Phyllotreta</taxon>
    </lineage>
</organism>
<accession>A0A9N9TUH7</accession>
<sequence>MIARNAKTDRELKRRRYPDIPYSVLVLLRGMDNDNEFHTNDELSSNIH</sequence>
<protein>
    <submittedName>
        <fullName evidence="1">Uncharacterized protein</fullName>
    </submittedName>
</protein>
<reference evidence="1" key="1">
    <citation type="submission" date="2022-01" db="EMBL/GenBank/DDBJ databases">
        <authorList>
            <person name="King R."/>
        </authorList>
    </citation>
    <scope>NUCLEOTIDE SEQUENCE</scope>
</reference>
<evidence type="ECO:0000313" key="2">
    <source>
        <dbReference type="Proteomes" id="UP001153712"/>
    </source>
</evidence>
<proteinExistence type="predicted"/>
<keyword evidence="2" id="KW-1185">Reference proteome</keyword>
<evidence type="ECO:0000313" key="1">
    <source>
        <dbReference type="EMBL" id="CAG9862529.1"/>
    </source>
</evidence>
<dbReference type="EMBL" id="OU900098">
    <property type="protein sequence ID" value="CAG9862529.1"/>
    <property type="molecule type" value="Genomic_DNA"/>
</dbReference>
<dbReference type="AlphaFoldDB" id="A0A9N9TUH7"/>